<dbReference type="AlphaFoldDB" id="A0A7W9SKI5"/>
<dbReference type="FunFam" id="1.20.58.220:FF:000004">
    <property type="entry name" value="Phosphate-specific transport system accessory protein PhoU"/>
    <property type="match status" value="1"/>
</dbReference>
<dbReference type="GO" id="GO:0005737">
    <property type="term" value="C:cytoplasm"/>
    <property type="evidence" value="ECO:0007669"/>
    <property type="project" value="UniProtKB-SubCell"/>
</dbReference>
<evidence type="ECO:0000256" key="7">
    <source>
        <dbReference type="PIRNR" id="PIRNR003107"/>
    </source>
</evidence>
<organism evidence="9 10">
    <name type="scientific">Armatimonas rosea</name>
    <dbReference type="NCBI Taxonomy" id="685828"/>
    <lineage>
        <taxon>Bacteria</taxon>
        <taxon>Bacillati</taxon>
        <taxon>Armatimonadota</taxon>
        <taxon>Armatimonadia</taxon>
        <taxon>Armatimonadales</taxon>
        <taxon>Armatimonadaceae</taxon>
        <taxon>Armatimonas</taxon>
    </lineage>
</organism>
<evidence type="ECO:0000256" key="2">
    <source>
        <dbReference type="ARBA" id="ARBA00008107"/>
    </source>
</evidence>
<comment type="similarity">
    <text evidence="2 7">Belongs to the PhoU family.</text>
</comment>
<evidence type="ECO:0000313" key="9">
    <source>
        <dbReference type="EMBL" id="MBB6048326.1"/>
    </source>
</evidence>
<dbReference type="PANTHER" id="PTHR42930">
    <property type="entry name" value="PHOSPHATE-SPECIFIC TRANSPORT SYSTEM ACCESSORY PROTEIN PHOU"/>
    <property type="match status" value="1"/>
</dbReference>
<gene>
    <name evidence="9" type="ORF">HNQ39_000088</name>
</gene>
<dbReference type="Gene3D" id="1.20.58.220">
    <property type="entry name" value="Phosphate transport system protein phou homolog 2, domain 2"/>
    <property type="match status" value="2"/>
</dbReference>
<sequence length="211" mass="23777">MAKSKQPFEEELKELRRTLLEMGVAAEEMVGDAITALIRQNTELADAVIERDSLVDRLEHDVQEYCLRLLARKVASTSELRHITSALRVASDIERIADHAVDIAQAARRLSQEAIYKPLVDIPHLGEVAQNMLRTTLDAFVRRDRKLAPVLIAADDEADALYKHMRNELKQTLETDPHSVAQAISLLFVAHYLERVCDHCTNIAEQVSLTC</sequence>
<keyword evidence="6 7" id="KW-0592">Phosphate transport</keyword>
<evidence type="ECO:0000256" key="1">
    <source>
        <dbReference type="ARBA" id="ARBA00004496"/>
    </source>
</evidence>
<dbReference type="GO" id="GO:0030643">
    <property type="term" value="P:intracellular phosphate ion homeostasis"/>
    <property type="evidence" value="ECO:0007669"/>
    <property type="project" value="InterPro"/>
</dbReference>
<evidence type="ECO:0000256" key="6">
    <source>
        <dbReference type="ARBA" id="ARBA00022592"/>
    </source>
</evidence>
<comment type="subcellular location">
    <subcellularLocation>
        <location evidence="1 7">Cytoplasm</location>
    </subcellularLocation>
</comment>
<feature type="domain" description="PhoU" evidence="8">
    <location>
        <begin position="123"/>
        <end position="207"/>
    </location>
</feature>
<dbReference type="InterPro" id="IPR038078">
    <property type="entry name" value="PhoU-like_sf"/>
</dbReference>
<dbReference type="InterPro" id="IPR026022">
    <property type="entry name" value="PhoU_dom"/>
</dbReference>
<dbReference type="PANTHER" id="PTHR42930:SF3">
    <property type="entry name" value="PHOSPHATE-SPECIFIC TRANSPORT SYSTEM ACCESSORY PROTEIN PHOU"/>
    <property type="match status" value="1"/>
</dbReference>
<dbReference type="Proteomes" id="UP000520814">
    <property type="component" value="Unassembled WGS sequence"/>
</dbReference>
<protein>
    <recommendedName>
        <fullName evidence="7">Phosphate-specific transport system accessory protein PhoU</fullName>
    </recommendedName>
</protein>
<dbReference type="RefSeq" id="WP_184191815.1">
    <property type="nucleotide sequence ID" value="NZ_JACHGW010000001.1"/>
</dbReference>
<comment type="function">
    <text evidence="7">Plays a role in the regulation of phosphate uptake.</text>
</comment>
<evidence type="ECO:0000259" key="8">
    <source>
        <dbReference type="Pfam" id="PF01895"/>
    </source>
</evidence>
<keyword evidence="10" id="KW-1185">Reference proteome</keyword>
<reference evidence="9 10" key="1">
    <citation type="submission" date="2020-08" db="EMBL/GenBank/DDBJ databases">
        <title>Genomic Encyclopedia of Type Strains, Phase IV (KMG-IV): sequencing the most valuable type-strain genomes for metagenomic binning, comparative biology and taxonomic classification.</title>
        <authorList>
            <person name="Goeker M."/>
        </authorList>
    </citation>
    <scope>NUCLEOTIDE SEQUENCE [LARGE SCALE GENOMIC DNA]</scope>
    <source>
        <strain evidence="9 10">DSM 23562</strain>
    </source>
</reference>
<keyword evidence="4 7" id="KW-0813">Transport</keyword>
<accession>A0A7W9SKI5</accession>
<dbReference type="PIRSF" id="PIRSF003107">
    <property type="entry name" value="PhoU"/>
    <property type="match status" value="1"/>
</dbReference>
<name>A0A7W9SKI5_ARMRO</name>
<evidence type="ECO:0000313" key="10">
    <source>
        <dbReference type="Proteomes" id="UP000520814"/>
    </source>
</evidence>
<dbReference type="GO" id="GO:0006817">
    <property type="term" value="P:phosphate ion transport"/>
    <property type="evidence" value="ECO:0007669"/>
    <property type="project" value="UniProtKB-KW"/>
</dbReference>
<evidence type="ECO:0000256" key="5">
    <source>
        <dbReference type="ARBA" id="ARBA00022490"/>
    </source>
</evidence>
<comment type="subunit">
    <text evidence="3 7">Homodimer.</text>
</comment>
<proteinExistence type="inferred from homology"/>
<dbReference type="NCBIfam" id="TIGR02135">
    <property type="entry name" value="phoU_full"/>
    <property type="match status" value="1"/>
</dbReference>
<evidence type="ECO:0000256" key="3">
    <source>
        <dbReference type="ARBA" id="ARBA00011738"/>
    </source>
</evidence>
<feature type="domain" description="PhoU" evidence="8">
    <location>
        <begin position="19"/>
        <end position="106"/>
    </location>
</feature>
<dbReference type="GO" id="GO:0045936">
    <property type="term" value="P:negative regulation of phosphate metabolic process"/>
    <property type="evidence" value="ECO:0007669"/>
    <property type="project" value="InterPro"/>
</dbReference>
<evidence type="ECO:0000256" key="4">
    <source>
        <dbReference type="ARBA" id="ARBA00022448"/>
    </source>
</evidence>
<dbReference type="EMBL" id="JACHGW010000001">
    <property type="protein sequence ID" value="MBB6048326.1"/>
    <property type="molecule type" value="Genomic_DNA"/>
</dbReference>
<dbReference type="SUPFAM" id="SSF109755">
    <property type="entry name" value="PhoU-like"/>
    <property type="match status" value="1"/>
</dbReference>
<keyword evidence="5 7" id="KW-0963">Cytoplasm</keyword>
<dbReference type="InterPro" id="IPR028366">
    <property type="entry name" value="PhoU"/>
</dbReference>
<dbReference type="Pfam" id="PF01895">
    <property type="entry name" value="PhoU"/>
    <property type="match status" value="2"/>
</dbReference>
<comment type="caution">
    <text evidence="9">The sequence shown here is derived from an EMBL/GenBank/DDBJ whole genome shotgun (WGS) entry which is preliminary data.</text>
</comment>